<dbReference type="Gene3D" id="3.40.50.1580">
    <property type="entry name" value="Nucleoside phosphorylase domain"/>
    <property type="match status" value="1"/>
</dbReference>
<keyword evidence="3" id="KW-1185">Reference proteome</keyword>
<evidence type="ECO:0000313" key="3">
    <source>
        <dbReference type="Proteomes" id="UP000473525"/>
    </source>
</evidence>
<evidence type="ECO:0000313" key="2">
    <source>
        <dbReference type="EMBL" id="MVQ49478.1"/>
    </source>
</evidence>
<dbReference type="Pfam" id="PF01048">
    <property type="entry name" value="PNP_UDP_1"/>
    <property type="match status" value="1"/>
</dbReference>
<dbReference type="GO" id="GO:0005829">
    <property type="term" value="C:cytosol"/>
    <property type="evidence" value="ECO:0007669"/>
    <property type="project" value="TreeGrafter"/>
</dbReference>
<dbReference type="GO" id="GO:0019284">
    <property type="term" value="P:L-methionine salvage from S-adenosylmethionine"/>
    <property type="evidence" value="ECO:0007669"/>
    <property type="project" value="TreeGrafter"/>
</dbReference>
<sequence>MTFLTRSTGQDPDLAVHRGRRRSIRSLFLPSQALTSSAYRRTSRVGHRGRSCPMAAIIGTSVSSPGQRIAIIETGPGNVSAGILTAQAEETFRPEYIVMFGIAGGVKDVAIGDVVASSKVYWVEGGKAADKFKPRPDFAAVSPSVLQLARAVSPQITPGWAA</sequence>
<dbReference type="GO" id="GO:0008930">
    <property type="term" value="F:methylthioadenosine nucleosidase activity"/>
    <property type="evidence" value="ECO:0007669"/>
    <property type="project" value="TreeGrafter"/>
</dbReference>
<proteinExistence type="predicted"/>
<protein>
    <recommendedName>
        <fullName evidence="1">Nucleoside phosphorylase domain-containing protein</fullName>
    </recommendedName>
</protein>
<dbReference type="SUPFAM" id="SSF53167">
    <property type="entry name" value="Purine and uridine phosphorylases"/>
    <property type="match status" value="1"/>
</dbReference>
<dbReference type="InterPro" id="IPR000845">
    <property type="entry name" value="Nucleoside_phosphorylase_d"/>
</dbReference>
<dbReference type="GO" id="GO:0009116">
    <property type="term" value="P:nucleoside metabolic process"/>
    <property type="evidence" value="ECO:0007669"/>
    <property type="project" value="InterPro"/>
</dbReference>
<reference evidence="2 3" key="1">
    <citation type="submission" date="2019-12" db="EMBL/GenBank/DDBJ databases">
        <authorList>
            <person name="Huq M.A."/>
        </authorList>
    </citation>
    <scope>NUCLEOTIDE SEQUENCE [LARGE SCALE GENOMIC DNA]</scope>
    <source>
        <strain evidence="2 3">MAH-18</strain>
    </source>
</reference>
<dbReference type="Proteomes" id="UP000473525">
    <property type="component" value="Unassembled WGS sequence"/>
</dbReference>
<dbReference type="InterPro" id="IPR035994">
    <property type="entry name" value="Nucleoside_phosphorylase_sf"/>
</dbReference>
<dbReference type="EMBL" id="WSEK01000004">
    <property type="protein sequence ID" value="MVQ49478.1"/>
    <property type="molecule type" value="Genomic_DNA"/>
</dbReference>
<accession>A0A6L6XR64</accession>
<dbReference type="AlphaFoldDB" id="A0A6L6XR64"/>
<comment type="caution">
    <text evidence="2">The sequence shown here is derived from an EMBL/GenBank/DDBJ whole genome shotgun (WGS) entry which is preliminary data.</text>
</comment>
<feature type="domain" description="Nucleoside phosphorylase" evidence="1">
    <location>
        <begin position="65"/>
        <end position="152"/>
    </location>
</feature>
<gene>
    <name evidence="2" type="ORF">GON03_09810</name>
</gene>
<dbReference type="PANTHER" id="PTHR46832">
    <property type="entry name" value="5'-METHYLTHIOADENOSINE/S-ADENOSYLHOMOCYSTEINE NUCLEOSIDASE"/>
    <property type="match status" value="1"/>
</dbReference>
<dbReference type="PANTHER" id="PTHR46832:SF1">
    <property type="entry name" value="5'-METHYLTHIOADENOSINE_S-ADENOSYLHOMOCYSTEINE NUCLEOSIDASE"/>
    <property type="match status" value="1"/>
</dbReference>
<name>A0A6L6XR64_9ACTN</name>
<evidence type="ECO:0000259" key="1">
    <source>
        <dbReference type="Pfam" id="PF01048"/>
    </source>
</evidence>
<organism evidence="2 3">
    <name type="scientific">Nocardioides agri</name>
    <dbReference type="NCBI Taxonomy" id="2682843"/>
    <lineage>
        <taxon>Bacteria</taxon>
        <taxon>Bacillati</taxon>
        <taxon>Actinomycetota</taxon>
        <taxon>Actinomycetes</taxon>
        <taxon>Propionibacteriales</taxon>
        <taxon>Nocardioidaceae</taxon>
        <taxon>Nocardioides</taxon>
    </lineage>
</organism>
<dbReference type="GO" id="GO:0008782">
    <property type="term" value="F:adenosylhomocysteine nucleosidase activity"/>
    <property type="evidence" value="ECO:0007669"/>
    <property type="project" value="TreeGrafter"/>
</dbReference>